<dbReference type="InterPro" id="IPR011050">
    <property type="entry name" value="Pectin_lyase_fold/virulence"/>
</dbReference>
<evidence type="ECO:0000313" key="2">
    <source>
        <dbReference type="Proteomes" id="UP000187134"/>
    </source>
</evidence>
<dbReference type="GO" id="GO:0019062">
    <property type="term" value="P:virion attachment to host cell"/>
    <property type="evidence" value="ECO:0007669"/>
    <property type="project" value="InterPro"/>
</dbReference>
<reference evidence="1 2" key="1">
    <citation type="submission" date="2016-11" db="EMBL/GenBank/DDBJ databases">
        <title>Paenibacillus species isolates.</title>
        <authorList>
            <person name="Beno S.M."/>
        </authorList>
    </citation>
    <scope>NUCLEOTIDE SEQUENCE [LARGE SCALE GENOMIC DNA]</scope>
    <source>
        <strain evidence="1 2">FSL H8-0246</strain>
    </source>
</reference>
<accession>A0A1R1BX32</accession>
<dbReference type="RefSeq" id="WP_076331928.1">
    <property type="nucleotide sequence ID" value="NZ_MRTJ01000003.1"/>
</dbReference>
<dbReference type="SUPFAM" id="SSF51126">
    <property type="entry name" value="Pectin lyase-like"/>
    <property type="match status" value="1"/>
</dbReference>
<dbReference type="GO" id="GO:0046718">
    <property type="term" value="P:symbiont entry into host cell"/>
    <property type="evidence" value="ECO:0007669"/>
    <property type="project" value="InterPro"/>
</dbReference>
<comment type="caution">
    <text evidence="1">The sequence shown here is derived from an EMBL/GenBank/DDBJ whole genome shotgun (WGS) entry which is preliminary data.</text>
</comment>
<evidence type="ECO:0000313" key="1">
    <source>
        <dbReference type="EMBL" id="OMF14357.1"/>
    </source>
</evidence>
<sequence length="503" mass="54906">MPKETDRLKLPLPLGNENVTRESINGIFEKIDAGVATRESNLIPAESDLNSYITEGEYYCPTNATVGTLANSPVGVAFHLTIEKHAGVVQTLTTFEPSNLQVFQRNYYVGWGPWKKVPTSDDIEEVKGYTDQKLGEIVINDASLTDKGVVQLSNAVDGTREDVAATEKAVRDARVAASALGTANAKMYTDSQISQVSKSLNIFSAAVRSSNNIFVCAFNSAPTVSNGFSFKVQFNTTNSVVNTPTYLQINGTNYHLRAEHFKNYTLPNNFIDPSVVYEVIYVSSVGAFVMNEVSRDADLRGGEVTVRVGKNTSTAQFSTIQAAVDFLKKFNAGVRTIRVENSSTSNSETYTEKITVKEFHGAPLYFVFDPRIRLEGYFSIDDCSAEVLINGNYEVPLEIVNANLYGIYAQNCSKLRFFYVNKTTAGFGILWAVRIQGLYASSCKISNQSMCFDLSDGCVAVFDNITGANNTYGGRISSSILMLNNYSVGGGSITKSGGAQLFQ</sequence>
<dbReference type="EMBL" id="MRTJ01000003">
    <property type="protein sequence ID" value="OMF14357.1"/>
    <property type="molecule type" value="Genomic_DNA"/>
</dbReference>
<dbReference type="CDD" id="cd19958">
    <property type="entry name" value="pyocin_knob"/>
    <property type="match status" value="1"/>
</dbReference>
<organism evidence="1 2">
    <name type="scientific">Paenibacillus amylolyticus</name>
    <dbReference type="NCBI Taxonomy" id="1451"/>
    <lineage>
        <taxon>Bacteria</taxon>
        <taxon>Bacillati</taxon>
        <taxon>Bacillota</taxon>
        <taxon>Bacilli</taxon>
        <taxon>Bacillales</taxon>
        <taxon>Paenibacillaceae</taxon>
        <taxon>Paenibacillus</taxon>
    </lineage>
</organism>
<evidence type="ECO:0008006" key="3">
    <source>
        <dbReference type="Google" id="ProtNLM"/>
    </source>
</evidence>
<dbReference type="Pfam" id="PF03406">
    <property type="entry name" value="Phage_fiber_2"/>
    <property type="match status" value="1"/>
</dbReference>
<dbReference type="AlphaFoldDB" id="A0A1R1BX32"/>
<gene>
    <name evidence="1" type="ORF">BK131_12875</name>
</gene>
<name>A0A1R1BX32_PAEAM</name>
<proteinExistence type="predicted"/>
<dbReference type="OrthoDB" id="2666862at2"/>
<dbReference type="InterPro" id="IPR005068">
    <property type="entry name" value="Phage_lambda_Stf-r2"/>
</dbReference>
<protein>
    <recommendedName>
        <fullName evidence="3">Tail fiber protein</fullName>
    </recommendedName>
</protein>
<dbReference type="Proteomes" id="UP000187134">
    <property type="component" value="Unassembled WGS sequence"/>
</dbReference>